<dbReference type="PROSITE" id="PS51662">
    <property type="entry name" value="BP_PHYTASE"/>
    <property type="match status" value="2"/>
</dbReference>
<dbReference type="Pfam" id="PF02333">
    <property type="entry name" value="Phytase"/>
    <property type="match status" value="2"/>
</dbReference>
<protein>
    <submittedName>
        <fullName evidence="3">3-phytase</fullName>
    </submittedName>
</protein>
<dbReference type="SUPFAM" id="SSF50956">
    <property type="entry name" value="Thermostable phytase (3-phytase)"/>
    <property type="match status" value="2"/>
</dbReference>
<feature type="domain" description="BPP" evidence="2">
    <location>
        <begin position="19"/>
        <end position="313"/>
    </location>
</feature>
<dbReference type="PROSITE" id="PS51257">
    <property type="entry name" value="PROKAR_LIPOPROTEIN"/>
    <property type="match status" value="1"/>
</dbReference>
<evidence type="ECO:0000313" key="4">
    <source>
        <dbReference type="Proteomes" id="UP000014115"/>
    </source>
</evidence>
<dbReference type="RefSeq" id="WP_008489312.1">
    <property type="nucleotide sequence ID" value="NZ_AMRG01000012.1"/>
</dbReference>
<dbReference type="InterPro" id="IPR003431">
    <property type="entry name" value="B-propeller_Phytase"/>
</dbReference>
<sequence length="638" mass="70447">MILKYDFVLPRIAYSMLTLIAVMGLQACADSNASAPAAATDKSLSLTPAEAVTYRFSDDSNGILVAADQQQLWWQEDRHQALPKLLAKGDFEHLRAKQLVDGGTVFTAIDGDSQYLHYWLLDEAGETQSLWQGEVTSRVVEDLCFFQSGENQQLSLFILGGRGGAEQWLLKQDQQWLAEPLLIREFGVPYDATSCVVDDANAALYIAEADQALWRYQAEPEADEGRTLIDARQPLGHIRGEIKALAMQGDVLWALEEQPARLQAYRQQQWQGSWLLRHQAQAMTLTDIDVSGAQAWVSADDKAQSYRFSLPLASTTTASLPKAVEQVSATLQTEPTERRGDAMDDPAVWVNAQQPGQSRILATDKRAGLDVYDMQGRRVQQLSVGRLNNVDVRYGLTRNGQRRDIAVASLRDNNSLQLFSIDSKGQLTAVEQVSTGMSDIYGLCLGQQPGDDAVSVYVNDKSGLIQQYRVTAAAQGWQAKLVRELRVPSQPEGCVVDDQQQWLYVGEEDVAVWRFAAAADADSDGEAIIKVAEYAELEADIEGLALADGYLVVSSQGNDSYILFQQQPPYALIKHFRIRTNTDLGIDGVSETDGLEVTTRSLGAGFEEGALVVQDGRNRMPEAGQNIKLVPWQWVKPK</sequence>
<feature type="domain" description="BPP" evidence="2">
    <location>
        <begin position="317"/>
        <end position="638"/>
    </location>
</feature>
<gene>
    <name evidence="3" type="ORF">A10D4_10034</name>
</gene>
<dbReference type="eggNOG" id="COG4247">
    <property type="taxonomic scope" value="Bacteria"/>
</dbReference>
<evidence type="ECO:0000259" key="2">
    <source>
        <dbReference type="PROSITE" id="PS51662"/>
    </source>
</evidence>
<name>K2K3B9_9GAMM</name>
<comment type="caution">
    <text evidence="3">The sequence shown here is derived from an EMBL/GenBank/DDBJ whole genome shotgun (WGS) entry which is preliminary data.</text>
</comment>
<dbReference type="Gene3D" id="2.120.10.30">
    <property type="entry name" value="TolB, C-terminal domain"/>
    <property type="match status" value="2"/>
</dbReference>
<dbReference type="InterPro" id="IPR011042">
    <property type="entry name" value="6-blade_b-propeller_TolB-like"/>
</dbReference>
<dbReference type="AlphaFoldDB" id="K2K3B9"/>
<feature type="chain" id="PRO_5003859674" evidence="1">
    <location>
        <begin position="30"/>
        <end position="638"/>
    </location>
</feature>
<evidence type="ECO:0000313" key="3">
    <source>
        <dbReference type="EMBL" id="EKE82108.1"/>
    </source>
</evidence>
<dbReference type="STRING" id="740709.A10D4_10034"/>
<dbReference type="Proteomes" id="UP000014115">
    <property type="component" value="Unassembled WGS sequence"/>
</dbReference>
<dbReference type="SMR" id="K2K3B9"/>
<reference evidence="3 4" key="1">
    <citation type="journal article" date="2012" name="J. Bacteriol.">
        <title>Genome Sequence of Idiomarina xiamenensis Type Strain 10-D-4.</title>
        <authorList>
            <person name="Lai Q."/>
            <person name="Wang L."/>
            <person name="Wang W."/>
            <person name="Shao Z."/>
        </authorList>
    </citation>
    <scope>NUCLEOTIDE SEQUENCE [LARGE SCALE GENOMIC DNA]</scope>
    <source>
        <strain evidence="3 4">10-D-4</strain>
    </source>
</reference>
<feature type="signal peptide" evidence="1">
    <location>
        <begin position="1"/>
        <end position="29"/>
    </location>
</feature>
<evidence type="ECO:0000256" key="1">
    <source>
        <dbReference type="SAM" id="SignalP"/>
    </source>
</evidence>
<dbReference type="GO" id="GO:0016158">
    <property type="term" value="F:inositol hexakisphosphate 3-phosphatase activity"/>
    <property type="evidence" value="ECO:0007669"/>
    <property type="project" value="InterPro"/>
</dbReference>
<dbReference type="EMBL" id="AMRG01000012">
    <property type="protein sequence ID" value="EKE82108.1"/>
    <property type="molecule type" value="Genomic_DNA"/>
</dbReference>
<accession>K2K3B9</accession>
<keyword evidence="1" id="KW-0732">Signal</keyword>
<dbReference type="PATRIC" id="fig|740709.3.peg.2029"/>
<keyword evidence="4" id="KW-1185">Reference proteome</keyword>
<organism evidence="3 4">
    <name type="scientific">Idiomarina xiamenensis 10-D-4</name>
    <dbReference type="NCBI Taxonomy" id="740709"/>
    <lineage>
        <taxon>Bacteria</taxon>
        <taxon>Pseudomonadati</taxon>
        <taxon>Pseudomonadota</taxon>
        <taxon>Gammaproteobacteria</taxon>
        <taxon>Alteromonadales</taxon>
        <taxon>Idiomarinaceae</taxon>
        <taxon>Idiomarina</taxon>
    </lineage>
</organism>
<proteinExistence type="predicted"/>